<comment type="caution">
    <text evidence="2">The sequence shown here is derived from an EMBL/GenBank/DDBJ whole genome shotgun (WGS) entry which is preliminary data.</text>
</comment>
<evidence type="ECO:0000313" key="2">
    <source>
        <dbReference type="EMBL" id="MBW6392596.1"/>
    </source>
</evidence>
<gene>
    <name evidence="2" type="ORF">KPL81_15690</name>
</gene>
<dbReference type="Proteomes" id="UP000769617">
    <property type="component" value="Unassembled WGS sequence"/>
</dbReference>
<feature type="transmembrane region" description="Helical" evidence="1">
    <location>
        <begin position="142"/>
        <end position="158"/>
    </location>
</feature>
<evidence type="ECO:0000313" key="3">
    <source>
        <dbReference type="Proteomes" id="UP000769617"/>
    </source>
</evidence>
<proteinExistence type="predicted"/>
<keyword evidence="1" id="KW-1133">Transmembrane helix</keyword>
<feature type="transmembrane region" description="Helical" evidence="1">
    <location>
        <begin position="73"/>
        <end position="98"/>
    </location>
</feature>
<organism evidence="2 3">
    <name type="scientific">Billgrantia antri</name>
    <dbReference type="NCBI Taxonomy" id="2846777"/>
    <lineage>
        <taxon>Bacteria</taxon>
        <taxon>Pseudomonadati</taxon>
        <taxon>Pseudomonadota</taxon>
        <taxon>Gammaproteobacteria</taxon>
        <taxon>Oceanospirillales</taxon>
        <taxon>Halomonadaceae</taxon>
        <taxon>Billgrantia</taxon>
    </lineage>
</organism>
<sequence>MWFVQPRKNYIPEMLWECIDEPELISWQVRVRDYNTLAANLAFFGFVVIEGLFFYYLLFVVRGFEFDFLTKGFFVLFFLLWPVAMSMTHQTSIIVYRLTDKGYEMFSWKPQIDSVKPVMKWTAIISGIAILIAAFFDPAFLLGMLGPAGFGLMALAMGNSKSYQKLARGEDHFSASWSDVEEVALWRKRRLIGLRFTFHLDNGVTQNGYRTLYCKKGEEDKCVELIRKKVSRVPYVEKKMEVFEGGMAL</sequence>
<feature type="transmembrane region" description="Helical" evidence="1">
    <location>
        <begin position="37"/>
        <end position="61"/>
    </location>
</feature>
<reference evidence="2 3" key="1">
    <citation type="submission" date="2021-07" db="EMBL/GenBank/DDBJ databases">
        <authorList>
            <person name="So Y."/>
        </authorList>
    </citation>
    <scope>NUCLEOTIDE SEQUENCE [LARGE SCALE GENOMIC DNA]</scope>
    <source>
        <strain evidence="2 3">Y3S6</strain>
    </source>
</reference>
<keyword evidence="1" id="KW-0812">Transmembrane</keyword>
<feature type="transmembrane region" description="Helical" evidence="1">
    <location>
        <begin position="118"/>
        <end position="136"/>
    </location>
</feature>
<evidence type="ECO:0000256" key="1">
    <source>
        <dbReference type="SAM" id="Phobius"/>
    </source>
</evidence>
<accession>A0ABS6ZR99</accession>
<keyword evidence="3" id="KW-1185">Reference proteome</keyword>
<dbReference type="EMBL" id="JAHYCA010000006">
    <property type="protein sequence ID" value="MBW6392596.1"/>
    <property type="molecule type" value="Genomic_DNA"/>
</dbReference>
<dbReference type="RefSeq" id="WP_219792990.1">
    <property type="nucleotide sequence ID" value="NZ_JAHYCA010000006.1"/>
</dbReference>
<keyword evidence="1" id="KW-0472">Membrane</keyword>
<protein>
    <submittedName>
        <fullName evidence="2">Uncharacterized protein</fullName>
    </submittedName>
</protein>
<name>A0ABS6ZR99_9GAMM</name>